<dbReference type="EMBL" id="UOEA01000102">
    <property type="protein sequence ID" value="VAV85823.1"/>
    <property type="molecule type" value="Genomic_DNA"/>
</dbReference>
<feature type="non-terminal residue" evidence="2">
    <location>
        <position position="1"/>
    </location>
</feature>
<dbReference type="Pfam" id="PF14522">
    <property type="entry name" value="Cytochrome_C7"/>
    <property type="match status" value="1"/>
</dbReference>
<dbReference type="Gene3D" id="3.90.10.10">
    <property type="entry name" value="Cytochrome C3"/>
    <property type="match status" value="1"/>
</dbReference>
<sequence length="148" mass="16947">ASPEVVPLDYLPRDSAGFIDWTKAMRAGLLQPSEAISAKRGEEMQTVRYDEDVVLRPSKTFMPDVIFPHDAHNDWLNCGNCHDGIFKMKKKASGISMKRIWKGEFCGRCHDKVAFPLRHCFRCHAGERAAKFAEPEPVPDNFIEYEEY</sequence>
<dbReference type="AlphaFoldDB" id="A0A3B0RMT1"/>
<dbReference type="InterPro" id="IPR036280">
    <property type="entry name" value="Multihaem_cyt_sf"/>
</dbReference>
<reference evidence="2" key="1">
    <citation type="submission" date="2018-06" db="EMBL/GenBank/DDBJ databases">
        <authorList>
            <person name="Zhirakovskaya E."/>
        </authorList>
    </citation>
    <scope>NUCLEOTIDE SEQUENCE</scope>
</reference>
<proteinExistence type="predicted"/>
<accession>A0A3B0RMT1</accession>
<name>A0A3B0RMT1_9ZZZZ</name>
<dbReference type="InterPro" id="IPR026352">
    <property type="entry name" value="Nanowire_3heme"/>
</dbReference>
<dbReference type="InterPro" id="IPR029467">
    <property type="entry name" value="Cyt_c7-like"/>
</dbReference>
<organism evidence="2">
    <name type="scientific">hydrothermal vent metagenome</name>
    <dbReference type="NCBI Taxonomy" id="652676"/>
    <lineage>
        <taxon>unclassified sequences</taxon>
        <taxon>metagenomes</taxon>
        <taxon>ecological metagenomes</taxon>
    </lineage>
</organism>
<dbReference type="NCBIfam" id="TIGR04257">
    <property type="entry name" value="nanowire_3heme"/>
    <property type="match status" value="1"/>
</dbReference>
<evidence type="ECO:0000313" key="2">
    <source>
        <dbReference type="EMBL" id="VAV85823.1"/>
    </source>
</evidence>
<gene>
    <name evidence="2" type="ORF">MNBD_DELTA01-969</name>
</gene>
<evidence type="ECO:0000259" key="1">
    <source>
        <dbReference type="Pfam" id="PF14522"/>
    </source>
</evidence>
<feature type="domain" description="Cytochrome c7-like" evidence="1">
    <location>
        <begin position="65"/>
        <end position="124"/>
    </location>
</feature>
<protein>
    <recommendedName>
        <fullName evidence="1">Cytochrome c7-like domain-containing protein</fullName>
    </recommendedName>
</protein>
<dbReference type="SUPFAM" id="SSF48695">
    <property type="entry name" value="Multiheme cytochromes"/>
    <property type="match status" value="1"/>
</dbReference>